<comment type="caution">
    <text evidence="2">The sequence shown here is derived from an EMBL/GenBank/DDBJ whole genome shotgun (WGS) entry which is preliminary data.</text>
</comment>
<feature type="non-terminal residue" evidence="2">
    <location>
        <position position="1"/>
    </location>
</feature>
<feature type="compositionally biased region" description="Basic residues" evidence="1">
    <location>
        <begin position="1"/>
        <end position="10"/>
    </location>
</feature>
<feature type="region of interest" description="Disordered" evidence="1">
    <location>
        <begin position="1"/>
        <end position="65"/>
    </location>
</feature>
<dbReference type="EMBL" id="CAUYUJ010019509">
    <property type="protein sequence ID" value="CAK0891734.1"/>
    <property type="molecule type" value="Genomic_DNA"/>
</dbReference>
<feature type="non-terminal residue" evidence="2">
    <location>
        <position position="65"/>
    </location>
</feature>
<feature type="compositionally biased region" description="Basic and acidic residues" evidence="1">
    <location>
        <begin position="13"/>
        <end position="22"/>
    </location>
</feature>
<gene>
    <name evidence="2" type="ORF">PCOR1329_LOCUS71586</name>
</gene>
<evidence type="ECO:0000256" key="1">
    <source>
        <dbReference type="SAM" id="MobiDB-lite"/>
    </source>
</evidence>
<feature type="compositionally biased region" description="Basic and acidic residues" evidence="1">
    <location>
        <begin position="49"/>
        <end position="58"/>
    </location>
</feature>
<sequence length="65" mass="7293">ALRLRRRRQRGQALHEQEDAQLHRRARGPGAARARGVPGLRLAVLEGQPEAHQRDRRGVRASAAE</sequence>
<dbReference type="Proteomes" id="UP001189429">
    <property type="component" value="Unassembled WGS sequence"/>
</dbReference>
<evidence type="ECO:0000313" key="2">
    <source>
        <dbReference type="EMBL" id="CAK0891734.1"/>
    </source>
</evidence>
<reference evidence="2" key="1">
    <citation type="submission" date="2023-10" db="EMBL/GenBank/DDBJ databases">
        <authorList>
            <person name="Chen Y."/>
            <person name="Shah S."/>
            <person name="Dougan E. K."/>
            <person name="Thang M."/>
            <person name="Chan C."/>
        </authorList>
    </citation>
    <scope>NUCLEOTIDE SEQUENCE [LARGE SCALE GENOMIC DNA]</scope>
</reference>
<name>A0ABN9X1D8_9DINO</name>
<feature type="compositionally biased region" description="Low complexity" evidence="1">
    <location>
        <begin position="28"/>
        <end position="43"/>
    </location>
</feature>
<accession>A0ABN9X1D8</accession>
<proteinExistence type="predicted"/>
<organism evidence="2 3">
    <name type="scientific">Prorocentrum cordatum</name>
    <dbReference type="NCBI Taxonomy" id="2364126"/>
    <lineage>
        <taxon>Eukaryota</taxon>
        <taxon>Sar</taxon>
        <taxon>Alveolata</taxon>
        <taxon>Dinophyceae</taxon>
        <taxon>Prorocentrales</taxon>
        <taxon>Prorocentraceae</taxon>
        <taxon>Prorocentrum</taxon>
    </lineage>
</organism>
<evidence type="ECO:0000313" key="3">
    <source>
        <dbReference type="Proteomes" id="UP001189429"/>
    </source>
</evidence>
<protein>
    <submittedName>
        <fullName evidence="2">Uncharacterized protein</fullName>
    </submittedName>
</protein>
<keyword evidence="3" id="KW-1185">Reference proteome</keyword>